<dbReference type="Pfam" id="PF22725">
    <property type="entry name" value="GFO_IDH_MocA_C3"/>
    <property type="match status" value="1"/>
</dbReference>
<protein>
    <submittedName>
        <fullName evidence="3">Oxidoreductase</fullName>
    </submittedName>
</protein>
<reference evidence="3 4" key="1">
    <citation type="submission" date="2016-05" db="EMBL/GenBank/DDBJ databases">
        <title>Genomic Taxonomy of the Vibrionaceae.</title>
        <authorList>
            <person name="Gomez-Gil B."/>
            <person name="Enciso-Ibarra J."/>
        </authorList>
    </citation>
    <scope>NUCLEOTIDE SEQUENCE [LARGE SCALE GENOMIC DNA]</scope>
    <source>
        <strain evidence="3 4">CAIM 1920</strain>
    </source>
</reference>
<accession>A0A1C3ELD7</accession>
<evidence type="ECO:0000313" key="3">
    <source>
        <dbReference type="EMBL" id="ODA34042.1"/>
    </source>
</evidence>
<dbReference type="AlphaFoldDB" id="A0A1C3ELD7"/>
<proteinExistence type="predicted"/>
<evidence type="ECO:0000259" key="1">
    <source>
        <dbReference type="Pfam" id="PF01408"/>
    </source>
</evidence>
<dbReference type="InterPro" id="IPR036291">
    <property type="entry name" value="NAD(P)-bd_dom_sf"/>
</dbReference>
<sequence length="325" mass="36428">MNTQNLKWGIIGCGNVTEVKSGPAYQLVENFDLHAVSRRNVELGEDYAKRHGVKKFYSDPESLIFDDEIDCVYIATPPDSHKKFGLLTASAGKPCCIEKPLAPSFQDCVDIHQAFVAADVPLFVAYYRRSLPRFKKIQSLLADQAIGKIRHVSWSLSKPADKIDLADSYNWRTDHNVAPGGYFDDLASHGLDLISYLLGNVKEVRGVSTNQQQLYSAKDAVSACWLHESGLTGSGYWNFGSYKAEDKVTILGDKGEIHFAVFDEAPIVLETRQQCREFHIANPKHIQLNHVQDIRDHLFDGRRHPSMGESAVHVSWIMDAILGRL</sequence>
<feature type="domain" description="Gfo/Idh/MocA-like oxidoreductase N-terminal" evidence="1">
    <location>
        <begin position="6"/>
        <end position="126"/>
    </location>
</feature>
<dbReference type="STRING" id="1080227.A8L45_08335"/>
<dbReference type="Gene3D" id="3.40.50.720">
    <property type="entry name" value="NAD(P)-binding Rossmann-like Domain"/>
    <property type="match status" value="1"/>
</dbReference>
<dbReference type="InterPro" id="IPR052515">
    <property type="entry name" value="Gfo/Idh/MocA_Oxidoreductase"/>
</dbReference>
<dbReference type="OrthoDB" id="9781031at2"/>
<name>A0A1C3ELD7_9GAMM</name>
<dbReference type="InterPro" id="IPR055170">
    <property type="entry name" value="GFO_IDH_MocA-like_dom"/>
</dbReference>
<keyword evidence="4" id="KW-1185">Reference proteome</keyword>
<dbReference type="RefSeq" id="WP_068901130.1">
    <property type="nucleotide sequence ID" value="NZ_JBHUIF010000013.1"/>
</dbReference>
<evidence type="ECO:0000313" key="4">
    <source>
        <dbReference type="Proteomes" id="UP000094936"/>
    </source>
</evidence>
<dbReference type="Gene3D" id="3.30.360.10">
    <property type="entry name" value="Dihydrodipicolinate Reductase, domain 2"/>
    <property type="match status" value="1"/>
</dbReference>
<feature type="domain" description="GFO/IDH/MocA-like oxidoreductase" evidence="2">
    <location>
        <begin position="134"/>
        <end position="257"/>
    </location>
</feature>
<dbReference type="InterPro" id="IPR000683">
    <property type="entry name" value="Gfo/Idh/MocA-like_OxRdtase_N"/>
</dbReference>
<dbReference type="SUPFAM" id="SSF51735">
    <property type="entry name" value="NAD(P)-binding Rossmann-fold domains"/>
    <property type="match status" value="1"/>
</dbReference>
<dbReference type="Proteomes" id="UP000094936">
    <property type="component" value="Unassembled WGS sequence"/>
</dbReference>
<dbReference type="PANTHER" id="PTHR43249">
    <property type="entry name" value="UDP-N-ACETYL-2-AMINO-2-DEOXY-D-GLUCURONATE OXIDASE"/>
    <property type="match status" value="1"/>
</dbReference>
<dbReference type="PANTHER" id="PTHR43249:SF1">
    <property type="entry name" value="D-GLUCOSIDE 3-DEHYDROGENASE"/>
    <property type="match status" value="1"/>
</dbReference>
<dbReference type="SUPFAM" id="SSF55347">
    <property type="entry name" value="Glyceraldehyde-3-phosphate dehydrogenase-like, C-terminal domain"/>
    <property type="match status" value="1"/>
</dbReference>
<dbReference type="Pfam" id="PF01408">
    <property type="entry name" value="GFO_IDH_MocA"/>
    <property type="match status" value="1"/>
</dbReference>
<gene>
    <name evidence="3" type="ORF">A8L45_08335</name>
</gene>
<comment type="caution">
    <text evidence="3">The sequence shown here is derived from an EMBL/GenBank/DDBJ whole genome shotgun (WGS) entry which is preliminary data.</text>
</comment>
<dbReference type="GO" id="GO:0000166">
    <property type="term" value="F:nucleotide binding"/>
    <property type="evidence" value="ECO:0007669"/>
    <property type="project" value="InterPro"/>
</dbReference>
<dbReference type="EMBL" id="LYBM01000011">
    <property type="protein sequence ID" value="ODA34042.1"/>
    <property type="molecule type" value="Genomic_DNA"/>
</dbReference>
<evidence type="ECO:0000259" key="2">
    <source>
        <dbReference type="Pfam" id="PF22725"/>
    </source>
</evidence>
<organism evidence="3 4">
    <name type="scientific">Veronia pacifica</name>
    <dbReference type="NCBI Taxonomy" id="1080227"/>
    <lineage>
        <taxon>Bacteria</taxon>
        <taxon>Pseudomonadati</taxon>
        <taxon>Pseudomonadota</taxon>
        <taxon>Gammaproteobacteria</taxon>
        <taxon>Vibrionales</taxon>
        <taxon>Vibrionaceae</taxon>
        <taxon>Veronia</taxon>
    </lineage>
</organism>